<evidence type="ECO:0000313" key="6">
    <source>
        <dbReference type="EMBL" id="CUV31020.1"/>
    </source>
</evidence>
<comment type="subcellular location">
    <subcellularLocation>
        <location evidence="1">Secreted</location>
    </subcellularLocation>
</comment>
<evidence type="ECO:0000259" key="5">
    <source>
        <dbReference type="Pfam" id="PF22178"/>
    </source>
</evidence>
<name>A0A0S4V9I7_RALSL</name>
<dbReference type="InterPro" id="IPR050708">
    <property type="entry name" value="T6SS_VgrG/RHS"/>
</dbReference>
<dbReference type="InterPro" id="IPR006531">
    <property type="entry name" value="Gp5/Vgr_OB"/>
</dbReference>
<dbReference type="SUPFAM" id="SSF69279">
    <property type="entry name" value="Phage tail proteins"/>
    <property type="match status" value="2"/>
</dbReference>
<organism evidence="6">
    <name type="scientific">Ralstonia solanacearum</name>
    <name type="common">Pseudomonas solanacearum</name>
    <dbReference type="NCBI Taxonomy" id="305"/>
    <lineage>
        <taxon>Bacteria</taxon>
        <taxon>Pseudomonadati</taxon>
        <taxon>Pseudomonadota</taxon>
        <taxon>Betaproteobacteria</taxon>
        <taxon>Burkholderiales</taxon>
        <taxon>Burkholderiaceae</taxon>
        <taxon>Ralstonia</taxon>
        <taxon>Ralstonia solanacearum species complex</taxon>
    </lineage>
</organism>
<evidence type="ECO:0000256" key="1">
    <source>
        <dbReference type="ARBA" id="ARBA00004613"/>
    </source>
</evidence>
<feature type="domain" description="Gp5/Type VI secretion system Vgr C-terminal trimerisation" evidence="5">
    <location>
        <begin position="496"/>
        <end position="609"/>
    </location>
</feature>
<reference evidence="6" key="1">
    <citation type="submission" date="2015-10" db="EMBL/GenBank/DDBJ databases">
        <authorList>
            <person name="Gilbert D.G."/>
        </authorList>
    </citation>
    <scope>NUCLEOTIDE SEQUENCE</scope>
    <source>
        <strain evidence="6">Phyl III-seqv23</strain>
    </source>
</reference>
<dbReference type="SUPFAM" id="SSF69255">
    <property type="entry name" value="gp5 N-terminal domain-like"/>
    <property type="match status" value="1"/>
</dbReference>
<protein>
    <submittedName>
        <fullName evidence="6">Vgr-related protein</fullName>
    </submittedName>
</protein>
<dbReference type="Pfam" id="PF22178">
    <property type="entry name" value="Gp5_trimer_C"/>
    <property type="match status" value="1"/>
</dbReference>
<dbReference type="PANTHER" id="PTHR32305">
    <property type="match status" value="1"/>
</dbReference>
<dbReference type="Gene3D" id="2.40.50.230">
    <property type="entry name" value="Gp5 N-terminal domain"/>
    <property type="match status" value="1"/>
</dbReference>
<dbReference type="InterPro" id="IPR017847">
    <property type="entry name" value="T6SS_RhsGE_Vgr_subset"/>
</dbReference>
<dbReference type="InterPro" id="IPR037026">
    <property type="entry name" value="Vgr_OB-fold_dom_sf"/>
</dbReference>
<dbReference type="EMBL" id="LN899824">
    <property type="protein sequence ID" value="CUV31020.1"/>
    <property type="molecule type" value="Genomic_DNA"/>
</dbReference>
<dbReference type="Gene3D" id="4.10.220.110">
    <property type="match status" value="1"/>
</dbReference>
<dbReference type="GO" id="GO:0005576">
    <property type="term" value="C:extracellular region"/>
    <property type="evidence" value="ECO:0007669"/>
    <property type="project" value="UniProtKB-SubCell"/>
</dbReference>
<dbReference type="Pfam" id="PF05954">
    <property type="entry name" value="Phage_GPD"/>
    <property type="match status" value="1"/>
</dbReference>
<dbReference type="AlphaFoldDB" id="A0A0S4V9I7"/>
<proteinExistence type="inferred from homology"/>
<dbReference type="Gene3D" id="3.55.50.10">
    <property type="entry name" value="Baseplate protein-like domains"/>
    <property type="match status" value="1"/>
</dbReference>
<dbReference type="PANTHER" id="PTHR32305:SF15">
    <property type="entry name" value="PROTEIN RHSA-RELATED"/>
    <property type="match status" value="1"/>
</dbReference>
<dbReference type="Gene3D" id="2.30.110.50">
    <property type="match status" value="1"/>
</dbReference>
<comment type="similarity">
    <text evidence="2">Belongs to the VgrG protein family.</text>
</comment>
<dbReference type="NCBIfam" id="TIGR01646">
    <property type="entry name" value="vgr_GE"/>
    <property type="match status" value="1"/>
</dbReference>
<dbReference type="NCBIfam" id="TIGR03361">
    <property type="entry name" value="VI_Rhs_Vgr"/>
    <property type="match status" value="1"/>
</dbReference>
<dbReference type="InterPro" id="IPR006533">
    <property type="entry name" value="T6SS_Vgr_RhsGE"/>
</dbReference>
<feature type="domain" description="Gp5/Type VI secretion system Vgr protein OB-fold" evidence="4">
    <location>
        <begin position="411"/>
        <end position="479"/>
    </location>
</feature>
<evidence type="ECO:0000256" key="2">
    <source>
        <dbReference type="ARBA" id="ARBA00005558"/>
    </source>
</evidence>
<sequence>MANMLEVAQTLQALMSGQRQNKRLLRLSFPHDDAPAGALMVANRLEAYEGLSRDFQYTVEVLSDNPDIALKDVLGKMATVEFVREDSSSRYFNGYVFDFRFVKNDAGFSYYDMVLLPWMAFLRYRRDNYLFHGKSVEDQTDIIFDDYDVRDWKIKALGDDPPMTDACQYDESDYNYVHRRWEAAGWLYWYEHRKDGHTLVLCGDSTRVDPIDGGGQMAWQGRSGVTECGLTTFSAVRTVAATAYAASSFDFKSPRPVRADVPTLNKQGKIPQLEVYEYVGAYGYKNASAGREFVRLRMEEIEAAGKHFEASGDDDHIQCGRKFKLTSQSGLPSLGDDEAKDNEFLILEVKHTISNNYETRQSQASEYRSSLTCIRWKIPWRPGRGFNSTEPKINGPQTAIVVGPAGEEIHTDEYGRVRVQFHWDRDGSYNEKSSAWVRVASTWAGSNFGFVAIPRIGQEVVVQWLEGNPDRPLITGRVYNQDNMPPWELPANRTQTGILSRSSQGGGYENANAFRFEDKKGAEEVWLHAEKDQRIEVEHDESHWVGHDRSKTVDNDETVHVKHDRTETVDNNETITVHNNRTERVDHNESISIGDNRIEDVGQNETISIGSNRSVTVGGNKTETITMAKAETIGMAKALSIGLGYQTTVGGAMNTTVGLAQFEEVGLSKQTLVGKSYHITVADELTITVGKSKLVMKSDGTISVNGHTLSIGTSGEQVYNADGNIVMNGKKIQENG</sequence>
<accession>A0A0S4V9I7</accession>
<evidence type="ECO:0000256" key="3">
    <source>
        <dbReference type="ARBA" id="ARBA00022525"/>
    </source>
</evidence>
<dbReference type="SUPFAM" id="SSF69349">
    <property type="entry name" value="Phage fibre proteins"/>
    <property type="match status" value="1"/>
</dbReference>
<evidence type="ECO:0000259" key="4">
    <source>
        <dbReference type="Pfam" id="PF04717"/>
    </source>
</evidence>
<keyword evidence="3" id="KW-0964">Secreted</keyword>
<dbReference type="Pfam" id="PF04717">
    <property type="entry name" value="Phage_base_V"/>
    <property type="match status" value="1"/>
</dbReference>
<dbReference type="InterPro" id="IPR054030">
    <property type="entry name" value="Gp5_Vgr_C"/>
</dbReference>
<gene>
    <name evidence="6" type="ORF">RUN1985_v1_770023</name>
</gene>